<evidence type="ECO:0000256" key="4">
    <source>
        <dbReference type="ARBA" id="ARBA00023136"/>
    </source>
</evidence>
<dbReference type="EMBL" id="JARH01000372">
    <property type="protein sequence ID" value="EXF81420.1"/>
    <property type="molecule type" value="Genomic_DNA"/>
</dbReference>
<dbReference type="Pfam" id="PF00083">
    <property type="entry name" value="Sugar_tr"/>
    <property type="match status" value="1"/>
</dbReference>
<dbReference type="KEGG" id="cfj:CFIO01_01082"/>
<dbReference type="eggNOG" id="KOG0254">
    <property type="taxonomic scope" value="Eukaryota"/>
</dbReference>
<sequence length="208" mass="23494">MESLRLLVSKGQVEKYRIILKKFHARRDRKSILVDFDMTEIERAIEDDEMVAKSSSWTELFSAPRNRRRAFISMSLGLLGQWTGQNIASYYLVAIMVTNGITSVADRTLINGCLTSLLVSYSAEICPYELRTRRTAPTQITTYLGIFFNVFVNPIALEAIGWKYYVVFVATLLDGPIVIDLLYPESQGHQVEEMAAILDGEAARVTDV</sequence>
<dbReference type="PANTHER" id="PTHR48022:SF64">
    <property type="entry name" value="MAJOR FACILITATOR SUPERFAMILY (MFS) PROFILE DOMAIN-CONTAINING PROTEIN"/>
    <property type="match status" value="1"/>
</dbReference>
<keyword evidence="6" id="KW-1185">Reference proteome</keyword>
<keyword evidence="2" id="KW-0812">Transmembrane</keyword>
<dbReference type="AlphaFoldDB" id="A0A010QXZ5"/>
<dbReference type="InterPro" id="IPR050360">
    <property type="entry name" value="MFS_Sugar_Transporters"/>
</dbReference>
<dbReference type="InterPro" id="IPR005828">
    <property type="entry name" value="MFS_sugar_transport-like"/>
</dbReference>
<evidence type="ECO:0000313" key="6">
    <source>
        <dbReference type="Proteomes" id="UP000020467"/>
    </source>
</evidence>
<comment type="subcellular location">
    <subcellularLocation>
        <location evidence="1">Membrane</location>
        <topology evidence="1">Multi-pass membrane protein</topology>
    </subcellularLocation>
</comment>
<dbReference type="PANTHER" id="PTHR48022">
    <property type="entry name" value="PLASTIDIC GLUCOSE TRANSPORTER 4"/>
    <property type="match status" value="1"/>
</dbReference>
<proteinExistence type="predicted"/>
<keyword evidence="4" id="KW-0472">Membrane</keyword>
<evidence type="ECO:0000313" key="5">
    <source>
        <dbReference type="EMBL" id="EXF81420.1"/>
    </source>
</evidence>
<keyword evidence="3" id="KW-1133">Transmembrane helix</keyword>
<keyword evidence="5" id="KW-0813">Transport</keyword>
<accession>A0A010QXZ5</accession>
<evidence type="ECO:0000256" key="1">
    <source>
        <dbReference type="ARBA" id="ARBA00004141"/>
    </source>
</evidence>
<reference evidence="5 6" key="1">
    <citation type="submission" date="2014-02" db="EMBL/GenBank/DDBJ databases">
        <title>The genome sequence of Colletotrichum fioriniae PJ7.</title>
        <authorList>
            <person name="Baroncelli R."/>
            <person name="Thon M.R."/>
        </authorList>
    </citation>
    <scope>NUCLEOTIDE SEQUENCE [LARGE SCALE GENOMIC DNA]</scope>
    <source>
        <strain evidence="5 6">PJ7</strain>
    </source>
</reference>
<dbReference type="SUPFAM" id="SSF103473">
    <property type="entry name" value="MFS general substrate transporter"/>
    <property type="match status" value="1"/>
</dbReference>
<dbReference type="Proteomes" id="UP000020467">
    <property type="component" value="Unassembled WGS sequence"/>
</dbReference>
<name>A0A010QXZ5_9PEZI</name>
<dbReference type="OrthoDB" id="6133115at2759"/>
<dbReference type="InterPro" id="IPR036259">
    <property type="entry name" value="MFS_trans_sf"/>
</dbReference>
<protein>
    <submittedName>
        <fullName evidence="5">Sugar transporter</fullName>
    </submittedName>
</protein>
<evidence type="ECO:0000256" key="2">
    <source>
        <dbReference type="ARBA" id="ARBA00022692"/>
    </source>
</evidence>
<organism evidence="5 6">
    <name type="scientific">Colletotrichum fioriniae PJ7</name>
    <dbReference type="NCBI Taxonomy" id="1445577"/>
    <lineage>
        <taxon>Eukaryota</taxon>
        <taxon>Fungi</taxon>
        <taxon>Dikarya</taxon>
        <taxon>Ascomycota</taxon>
        <taxon>Pezizomycotina</taxon>
        <taxon>Sordariomycetes</taxon>
        <taxon>Hypocreomycetidae</taxon>
        <taxon>Glomerellales</taxon>
        <taxon>Glomerellaceae</taxon>
        <taxon>Colletotrichum</taxon>
        <taxon>Colletotrichum acutatum species complex</taxon>
    </lineage>
</organism>
<evidence type="ECO:0000256" key="3">
    <source>
        <dbReference type="ARBA" id="ARBA00022989"/>
    </source>
</evidence>
<keyword evidence="5" id="KW-0762">Sugar transport</keyword>
<dbReference type="GO" id="GO:0005351">
    <property type="term" value="F:carbohydrate:proton symporter activity"/>
    <property type="evidence" value="ECO:0007669"/>
    <property type="project" value="TreeGrafter"/>
</dbReference>
<dbReference type="Gene3D" id="1.20.1250.20">
    <property type="entry name" value="MFS general substrate transporter like domains"/>
    <property type="match status" value="2"/>
</dbReference>
<dbReference type="GO" id="GO:0016020">
    <property type="term" value="C:membrane"/>
    <property type="evidence" value="ECO:0007669"/>
    <property type="project" value="UniProtKB-SubCell"/>
</dbReference>
<gene>
    <name evidence="5" type="ORF">CFIO01_01082</name>
</gene>
<comment type="caution">
    <text evidence="5">The sequence shown here is derived from an EMBL/GenBank/DDBJ whole genome shotgun (WGS) entry which is preliminary data.</text>
</comment>
<dbReference type="HOGENOM" id="CLU_1320800_0_0_1"/>